<dbReference type="EMBL" id="JBFRHK010000001">
    <property type="protein sequence ID" value="MEX3743701.1"/>
    <property type="molecule type" value="Genomic_DNA"/>
</dbReference>
<organism evidence="1 2">
    <name type="scientific">Lysinibacillus xylanilyticus</name>
    <dbReference type="NCBI Taxonomy" id="582475"/>
    <lineage>
        <taxon>Bacteria</taxon>
        <taxon>Bacillati</taxon>
        <taxon>Bacillota</taxon>
        <taxon>Bacilli</taxon>
        <taxon>Bacillales</taxon>
        <taxon>Bacillaceae</taxon>
        <taxon>Lysinibacillus</taxon>
    </lineage>
</organism>
<dbReference type="RefSeq" id="WP_368634738.1">
    <property type="nucleotide sequence ID" value="NZ_JBFRHK010000001.1"/>
</dbReference>
<sequence length="56" mass="6112">MDTITETILFADLGAMPKQLQLFDATLTNQGETLLAICASVKGTKTLLIHTRSFKT</sequence>
<accession>A0ABV3VQQ5</accession>
<proteinExistence type="predicted"/>
<dbReference type="Proteomes" id="UP001558534">
    <property type="component" value="Unassembled WGS sequence"/>
</dbReference>
<comment type="caution">
    <text evidence="1">The sequence shown here is derived from an EMBL/GenBank/DDBJ whole genome shotgun (WGS) entry which is preliminary data.</text>
</comment>
<name>A0ABV3VQQ5_9BACI</name>
<evidence type="ECO:0000313" key="2">
    <source>
        <dbReference type="Proteomes" id="UP001558534"/>
    </source>
</evidence>
<gene>
    <name evidence="1" type="ORF">AB1300_00985</name>
</gene>
<protein>
    <submittedName>
        <fullName evidence="1">Uncharacterized protein</fullName>
    </submittedName>
</protein>
<keyword evidence="2" id="KW-1185">Reference proteome</keyword>
<reference evidence="1 2" key="1">
    <citation type="submission" date="2024-07" db="EMBL/GenBank/DDBJ databases">
        <title>Characterization of a bacterium isolated from hydrolysated instant sea cucumber by whole-genome sequencing and metabolomics.</title>
        <authorList>
            <person name="Luo X."/>
            <person name="Zhang Z."/>
            <person name="Zheng Z."/>
            <person name="Zhang W."/>
            <person name="Ming T."/>
            <person name="Jiao L."/>
            <person name="Su X."/>
            <person name="Kong F."/>
            <person name="Xu J."/>
        </authorList>
    </citation>
    <scope>NUCLEOTIDE SEQUENCE [LARGE SCALE GENOMIC DNA]</scope>
    <source>
        <strain evidence="1 2">XL-2024</strain>
    </source>
</reference>
<evidence type="ECO:0000313" key="1">
    <source>
        <dbReference type="EMBL" id="MEX3743701.1"/>
    </source>
</evidence>